<dbReference type="HOGENOM" id="CLU_828937_0_0_1"/>
<gene>
    <name evidence="3" type="ORF">ARB_00691</name>
</gene>
<evidence type="ECO:0000313" key="4">
    <source>
        <dbReference type="Proteomes" id="UP000008866"/>
    </source>
</evidence>
<proteinExistence type="predicted"/>
<dbReference type="OMA" id="ADNFLAH"/>
<accession>D4AWX5</accession>
<dbReference type="Proteomes" id="UP000008866">
    <property type="component" value="Unassembled WGS sequence"/>
</dbReference>
<dbReference type="EMBL" id="ABSU01000015">
    <property type="protein sequence ID" value="EFE32506.1"/>
    <property type="molecule type" value="Genomic_DNA"/>
</dbReference>
<dbReference type="KEGG" id="abe:ARB_00691"/>
<feature type="region of interest" description="Disordered" evidence="1">
    <location>
        <begin position="151"/>
        <end position="180"/>
    </location>
</feature>
<dbReference type="RefSeq" id="XP_003013146.1">
    <property type="nucleotide sequence ID" value="XM_003013100.1"/>
</dbReference>
<organism evidence="3 4">
    <name type="scientific">Arthroderma benhamiae (strain ATCC MYA-4681 / CBS 112371)</name>
    <name type="common">Trichophyton mentagrophytes</name>
    <dbReference type="NCBI Taxonomy" id="663331"/>
    <lineage>
        <taxon>Eukaryota</taxon>
        <taxon>Fungi</taxon>
        <taxon>Dikarya</taxon>
        <taxon>Ascomycota</taxon>
        <taxon>Pezizomycotina</taxon>
        <taxon>Eurotiomycetes</taxon>
        <taxon>Eurotiomycetidae</taxon>
        <taxon>Onygenales</taxon>
        <taxon>Arthrodermataceae</taxon>
        <taxon>Trichophyton</taxon>
    </lineage>
</organism>
<keyword evidence="4" id="KW-1185">Reference proteome</keyword>
<feature type="signal peptide" evidence="2">
    <location>
        <begin position="1"/>
        <end position="27"/>
    </location>
</feature>
<feature type="chain" id="PRO_5003053724" evidence="2">
    <location>
        <begin position="28"/>
        <end position="338"/>
    </location>
</feature>
<dbReference type="AlphaFoldDB" id="D4AWX5"/>
<reference evidence="4" key="1">
    <citation type="journal article" date="2011" name="Genome Biol.">
        <title>Comparative and functional genomics provide insights into the pathogenicity of dermatophytic fungi.</title>
        <authorList>
            <person name="Burmester A."/>
            <person name="Shelest E."/>
            <person name="Gloeckner G."/>
            <person name="Heddergott C."/>
            <person name="Schindler S."/>
            <person name="Staib P."/>
            <person name="Heidel A."/>
            <person name="Felder M."/>
            <person name="Petzold A."/>
            <person name="Szafranski K."/>
            <person name="Feuermann M."/>
            <person name="Pedruzzi I."/>
            <person name="Priebe S."/>
            <person name="Groth M."/>
            <person name="Winkler R."/>
            <person name="Li W."/>
            <person name="Kniemeyer O."/>
            <person name="Schroeckh V."/>
            <person name="Hertweck C."/>
            <person name="Hube B."/>
            <person name="White T.C."/>
            <person name="Platzer M."/>
            <person name="Guthke R."/>
            <person name="Heitman J."/>
            <person name="Woestemeyer J."/>
            <person name="Zipfel P.F."/>
            <person name="Monod M."/>
            <person name="Brakhage A.A."/>
        </authorList>
    </citation>
    <scope>NUCLEOTIDE SEQUENCE [LARGE SCALE GENOMIC DNA]</scope>
    <source>
        <strain evidence="4">ATCC MYA-4681 / CBS 112371</strain>
    </source>
</reference>
<evidence type="ECO:0000256" key="2">
    <source>
        <dbReference type="SAM" id="SignalP"/>
    </source>
</evidence>
<name>D4AWX5_ARTBC</name>
<protein>
    <submittedName>
        <fullName evidence="3">Uncharacterized protein</fullName>
    </submittedName>
</protein>
<keyword evidence="2" id="KW-0732">Signal</keyword>
<dbReference type="GeneID" id="9523226"/>
<comment type="caution">
    <text evidence="3">The sequence shown here is derived from an EMBL/GenBank/DDBJ whole genome shotgun (WGS) entry which is preliminary data.</text>
</comment>
<dbReference type="eggNOG" id="ENOG502RMZJ">
    <property type="taxonomic scope" value="Eukaryota"/>
</dbReference>
<evidence type="ECO:0000256" key="1">
    <source>
        <dbReference type="SAM" id="MobiDB-lite"/>
    </source>
</evidence>
<evidence type="ECO:0000313" key="3">
    <source>
        <dbReference type="EMBL" id="EFE32506.1"/>
    </source>
</evidence>
<sequence>MLSSVVRFSVLPIVLAWLVLLAGPVKADNFLAHGYERVFFGAHTKLSAVVFNALITNTTYLRSSGIEGPDKQQHLLGFKQQKGQESRNNRGSGPGGMLTYPEFIARVDDRPLPPDHPVLSHPDPPGKVGDAVADLLKYKLTGEVSVNALDPSLRGKTFNKPPGGKKKPGSGGGSRNLYDPKDPHRTAFTVLVDALVSGLFQHLTNPRNRGVFQKNLPFMKEALKAAIILREETTNTYLLKKLSSPVGDSGFDLDVKLDWKDSKVPLGSRYPEFRIKETFDANGGKLRRLGFKNAEDFGDWIKHFGDPNYKGKVEFGPGAFTHHRLLTSWKDADRKLNL</sequence>